<dbReference type="Gene3D" id="3.30.450.20">
    <property type="entry name" value="PAS domain"/>
    <property type="match status" value="3"/>
</dbReference>
<dbReference type="InterPro" id="IPR005467">
    <property type="entry name" value="His_kinase_dom"/>
</dbReference>
<dbReference type="SUPFAM" id="SSF55785">
    <property type="entry name" value="PYP-like sensor domain (PAS domain)"/>
    <property type="match status" value="3"/>
</dbReference>
<dbReference type="KEGG" id="haer:DU502_12230"/>
<gene>
    <name evidence="10" type="ORF">ATH50_1931</name>
    <name evidence="9" type="ORF">DU502_12230</name>
</gene>
<dbReference type="CDD" id="cd00075">
    <property type="entry name" value="HATPase"/>
    <property type="match status" value="1"/>
</dbReference>
<evidence type="ECO:0000313" key="12">
    <source>
        <dbReference type="Proteomes" id="UP000282007"/>
    </source>
</evidence>
<dbReference type="InterPro" id="IPR003594">
    <property type="entry name" value="HATPase_dom"/>
</dbReference>
<evidence type="ECO:0000313" key="11">
    <source>
        <dbReference type="Proteomes" id="UP000277326"/>
    </source>
</evidence>
<dbReference type="Pfam" id="PF01590">
    <property type="entry name" value="GAF"/>
    <property type="match status" value="1"/>
</dbReference>
<evidence type="ECO:0000256" key="2">
    <source>
        <dbReference type="ARBA" id="ARBA00012438"/>
    </source>
</evidence>
<evidence type="ECO:0000259" key="6">
    <source>
        <dbReference type="PROSITE" id="PS50109"/>
    </source>
</evidence>
<dbReference type="OrthoDB" id="234125at2157"/>
<dbReference type="PANTHER" id="PTHR43304:SF1">
    <property type="entry name" value="PAC DOMAIN-CONTAINING PROTEIN"/>
    <property type="match status" value="1"/>
</dbReference>
<proteinExistence type="predicted"/>
<dbReference type="InterPro" id="IPR000700">
    <property type="entry name" value="PAS-assoc_C"/>
</dbReference>
<reference evidence="10 11" key="1">
    <citation type="journal article" date="2015" name="Stand. Genomic Sci.">
        <title>Genomic Encyclopedia of Bacterial and Archaeal Type Strains, Phase III: the genomes of soil and plant-associated and newly described type strains.</title>
        <authorList>
            <person name="Whitman W.B."/>
            <person name="Woyke T."/>
            <person name="Klenk H.P."/>
            <person name="Zhou Y."/>
            <person name="Lilburn T.G."/>
            <person name="Beck B.J."/>
            <person name="De Vos P."/>
            <person name="Vandamme P."/>
            <person name="Eisen J.A."/>
            <person name="Garrity G."/>
            <person name="Hugenholtz P."/>
            <person name="Kyrpides N.C."/>
        </authorList>
    </citation>
    <scope>NUCLEOTIDE SEQUENCE [LARGE SCALE GENOMIC DNA]</scope>
    <source>
        <strain evidence="10 11">CGMCC 1.10124</strain>
    </source>
</reference>
<evidence type="ECO:0000256" key="5">
    <source>
        <dbReference type="ARBA" id="ARBA00022777"/>
    </source>
</evidence>
<dbReference type="EMBL" id="REFS01000003">
    <property type="protein sequence ID" value="RMB18474.1"/>
    <property type="molecule type" value="Genomic_DNA"/>
</dbReference>
<organism evidence="10 11">
    <name type="scientific">Haloplanus aerogenes</name>
    <dbReference type="NCBI Taxonomy" id="660522"/>
    <lineage>
        <taxon>Archaea</taxon>
        <taxon>Methanobacteriati</taxon>
        <taxon>Methanobacteriota</taxon>
        <taxon>Stenosarchaea group</taxon>
        <taxon>Halobacteria</taxon>
        <taxon>Halobacteriales</taxon>
        <taxon>Haloferacaceae</taxon>
        <taxon>Haloplanus</taxon>
    </lineage>
</organism>
<dbReference type="SUPFAM" id="SSF55781">
    <property type="entry name" value="GAF domain-like"/>
    <property type="match status" value="2"/>
</dbReference>
<evidence type="ECO:0000256" key="1">
    <source>
        <dbReference type="ARBA" id="ARBA00000085"/>
    </source>
</evidence>
<evidence type="ECO:0000259" key="8">
    <source>
        <dbReference type="PROSITE" id="PS50113"/>
    </source>
</evidence>
<dbReference type="GO" id="GO:0004673">
    <property type="term" value="F:protein histidine kinase activity"/>
    <property type="evidence" value="ECO:0007669"/>
    <property type="project" value="UniProtKB-EC"/>
</dbReference>
<dbReference type="Pfam" id="PF00989">
    <property type="entry name" value="PAS"/>
    <property type="match status" value="1"/>
</dbReference>
<dbReference type="InterPro" id="IPR035965">
    <property type="entry name" value="PAS-like_dom_sf"/>
</dbReference>
<dbReference type="SMART" id="SM00091">
    <property type="entry name" value="PAS"/>
    <property type="match status" value="3"/>
</dbReference>
<dbReference type="SMART" id="SM00065">
    <property type="entry name" value="GAF"/>
    <property type="match status" value="2"/>
</dbReference>
<feature type="domain" description="PAC" evidence="8">
    <location>
        <begin position="309"/>
        <end position="359"/>
    </location>
</feature>
<feature type="domain" description="PAS" evidence="7">
    <location>
        <begin position="4"/>
        <end position="74"/>
    </location>
</feature>
<dbReference type="EC" id="2.7.13.3" evidence="2"/>
<dbReference type="Proteomes" id="UP000277326">
    <property type="component" value="Unassembled WGS sequence"/>
</dbReference>
<keyword evidence="4" id="KW-0808">Transferase</keyword>
<dbReference type="SUPFAM" id="SSF55874">
    <property type="entry name" value="ATPase domain of HSP90 chaperone/DNA topoisomerase II/histidine kinase"/>
    <property type="match status" value="1"/>
</dbReference>
<dbReference type="CDD" id="cd00130">
    <property type="entry name" value="PAS"/>
    <property type="match status" value="3"/>
</dbReference>
<evidence type="ECO:0000259" key="7">
    <source>
        <dbReference type="PROSITE" id="PS50112"/>
    </source>
</evidence>
<keyword evidence="12" id="KW-1185">Reference proteome</keyword>
<reference evidence="9 12" key="2">
    <citation type="submission" date="2018-07" db="EMBL/GenBank/DDBJ databases">
        <title>Genome sequences of Haloplanus aerogenes JCM 16430T.</title>
        <authorList>
            <person name="Kim Y.B."/>
            <person name="Roh S.W."/>
        </authorList>
    </citation>
    <scope>NUCLEOTIDE SEQUENCE [LARGE SCALE GENOMIC DNA]</scope>
    <source>
        <strain evidence="9 12">JCM 16430</strain>
    </source>
</reference>
<dbReference type="SMART" id="SM00387">
    <property type="entry name" value="HATPase_c"/>
    <property type="match status" value="1"/>
</dbReference>
<dbReference type="InterPro" id="IPR052162">
    <property type="entry name" value="Sensor_kinase/Photoreceptor"/>
</dbReference>
<dbReference type="RefSeq" id="WP_121920553.1">
    <property type="nucleotide sequence ID" value="NZ_CP034145.1"/>
</dbReference>
<dbReference type="EMBL" id="CP034145">
    <property type="protein sequence ID" value="AZH26077.1"/>
    <property type="molecule type" value="Genomic_DNA"/>
</dbReference>
<protein>
    <recommendedName>
        <fullName evidence="2">histidine kinase</fullName>
        <ecNumber evidence="2">2.7.13.3</ecNumber>
    </recommendedName>
</protein>
<sequence length="924" mass="103325">MANVYETGEEVFERIDDAFIALDAEWRFTYLNERAEEVLDLTGEDVVGVSVWEAFPEAVGTSFQYEYERAMETQESVSFEEYYAPLEKWFSVTAYPSETGLSVYFRDVTERRERDRELERYESIVETVQDGIYVVNDEGRFTMVNDAYAEMVGYDRDELIGSHVSLVVDEATAHDAATLEAELAAGTRSTATMTATLECADGGSIEAEATFSLLPDGDRVGVVRDVTRRRARERKLELFERIIETVEDGIYAVDDDAEFIVVNDAFCEMTDYDRDELLGRHVTTVKDAWVSERAKRLTADVQAGDRGEGVIEFELETSDGERLPVESRLVPFTLDDGIGRCGVVRDVSDRKAREQELRDRIRQQEVVTELGKHALETQDIDTLMAEAVRLVSETLGTDYGKVLDLDAEAGELLLRQGTGWDEGVVGEATVSAVDRNSQAAHTLEATHPIVVEDIAAETRFNGPDLLTDHDVKSGISTIIGPTDDPWGILGTHDTERRDFSEHDVTFVRSVANILAAAIGRQRSEEALRRQHERLSALNDINSLVHGLSESMFGLSTQENIKQLICDRLAESDSYAFAWIGILDDGEILTDAEAGIDDYLDDLTLEVGQSPDERGPTIRAHQTGEIQVVQSVDDDPRYEPWRDRAEEYGYRASASVPIGDGGEFYGTLNLYSNRVGAFNDEERDALQRLGSIVAYALSSVERDRELQRERNRLEFMNRLLRHNLLNSLNVVDARLEMLDGRVDFEVSDHLQTAIDRTNEMSEFVEMVREVTNVIGSSDEQELGPVDIEDVVTSHVERTRDSYPAAEIHLDPVPEVDIVADDLIGEVLDNVLVNAVQHNPDPAPTVWVEVTTDDDEVVVTVADDGPGIPDDEKADIFGRDAKTFDDPSAGFGLYLVKEILDSYGGRITVEDNQPQGSRFRLVFQRV</sequence>
<evidence type="ECO:0000256" key="4">
    <source>
        <dbReference type="ARBA" id="ARBA00022679"/>
    </source>
</evidence>
<accession>A0A3M0DAW3</accession>
<dbReference type="Pfam" id="PF13426">
    <property type="entry name" value="PAS_9"/>
    <property type="match status" value="1"/>
</dbReference>
<dbReference type="Gene3D" id="3.30.450.40">
    <property type="match status" value="2"/>
</dbReference>
<name>A0A3M0DAW3_9EURY</name>
<feature type="domain" description="Histidine kinase" evidence="6">
    <location>
        <begin position="718"/>
        <end position="924"/>
    </location>
</feature>
<dbReference type="InterPro" id="IPR000014">
    <property type="entry name" value="PAS"/>
</dbReference>
<dbReference type="PANTHER" id="PTHR43304">
    <property type="entry name" value="PHYTOCHROME-LIKE PROTEIN CPH1"/>
    <property type="match status" value="1"/>
</dbReference>
<dbReference type="InterPro" id="IPR004358">
    <property type="entry name" value="Sig_transdc_His_kin-like_C"/>
</dbReference>
<feature type="domain" description="PAS" evidence="7">
    <location>
        <begin position="235"/>
        <end position="280"/>
    </location>
</feature>
<feature type="domain" description="PAS" evidence="7">
    <location>
        <begin position="117"/>
        <end position="186"/>
    </location>
</feature>
<dbReference type="InterPro" id="IPR003018">
    <property type="entry name" value="GAF"/>
</dbReference>
<dbReference type="Gene3D" id="3.30.565.10">
    <property type="entry name" value="Histidine kinase-like ATPase, C-terminal domain"/>
    <property type="match status" value="1"/>
</dbReference>
<dbReference type="PROSITE" id="PS50109">
    <property type="entry name" value="HIS_KIN"/>
    <property type="match status" value="1"/>
</dbReference>
<dbReference type="Pfam" id="PF02518">
    <property type="entry name" value="HATPase_c"/>
    <property type="match status" value="1"/>
</dbReference>
<evidence type="ECO:0000313" key="10">
    <source>
        <dbReference type="EMBL" id="RMB18474.1"/>
    </source>
</evidence>
<evidence type="ECO:0000313" key="9">
    <source>
        <dbReference type="EMBL" id="AZH26077.1"/>
    </source>
</evidence>
<reference evidence="10" key="3">
    <citation type="submission" date="2018-10" db="EMBL/GenBank/DDBJ databases">
        <authorList>
            <person name="Whitman W."/>
            <person name="Huntemann M."/>
            <person name="Clum A."/>
            <person name="Pillay M."/>
            <person name="Palaniappan K."/>
            <person name="Varghese N."/>
            <person name="Mikhailova N."/>
            <person name="Stamatis D."/>
            <person name="Reddy T."/>
            <person name="Daum C."/>
            <person name="Shapiro N."/>
            <person name="Ivanova N."/>
            <person name="Kyrpides N."/>
            <person name="Woyke T."/>
        </authorList>
    </citation>
    <scope>NUCLEOTIDE SEQUENCE</scope>
    <source>
        <strain evidence="10">CGMCC 1.10124</strain>
    </source>
</reference>
<keyword evidence="3" id="KW-0597">Phosphoprotein</keyword>
<dbReference type="GO" id="GO:0006355">
    <property type="term" value="P:regulation of DNA-templated transcription"/>
    <property type="evidence" value="ECO:0007669"/>
    <property type="project" value="InterPro"/>
</dbReference>
<evidence type="ECO:0000256" key="3">
    <source>
        <dbReference type="ARBA" id="ARBA00022553"/>
    </source>
</evidence>
<comment type="catalytic activity">
    <reaction evidence="1">
        <text>ATP + protein L-histidine = ADP + protein N-phospho-L-histidine.</text>
        <dbReference type="EC" id="2.7.13.3"/>
    </reaction>
</comment>
<dbReference type="PROSITE" id="PS50112">
    <property type="entry name" value="PAS"/>
    <property type="match status" value="3"/>
</dbReference>
<dbReference type="Pfam" id="PF08448">
    <property type="entry name" value="PAS_4"/>
    <property type="match status" value="1"/>
</dbReference>
<dbReference type="GeneID" id="38472066"/>
<dbReference type="AlphaFoldDB" id="A0A3M0DAW3"/>
<dbReference type="InterPro" id="IPR013767">
    <property type="entry name" value="PAS_fold"/>
</dbReference>
<dbReference type="PROSITE" id="PS50113">
    <property type="entry name" value="PAC"/>
    <property type="match status" value="1"/>
</dbReference>
<dbReference type="InterPro" id="IPR036890">
    <property type="entry name" value="HATPase_C_sf"/>
</dbReference>
<dbReference type="NCBIfam" id="TIGR00229">
    <property type="entry name" value="sensory_box"/>
    <property type="match status" value="3"/>
</dbReference>
<keyword evidence="5" id="KW-0418">Kinase</keyword>
<dbReference type="PRINTS" id="PR00344">
    <property type="entry name" value="BCTRLSENSOR"/>
</dbReference>
<dbReference type="InterPro" id="IPR029016">
    <property type="entry name" value="GAF-like_dom_sf"/>
</dbReference>
<dbReference type="Proteomes" id="UP000282007">
    <property type="component" value="Chromosome"/>
</dbReference>
<dbReference type="Pfam" id="PF13185">
    <property type="entry name" value="GAF_2"/>
    <property type="match status" value="1"/>
</dbReference>
<dbReference type="InterPro" id="IPR013656">
    <property type="entry name" value="PAS_4"/>
</dbReference>